<accession>A0A225WDQ6</accession>
<dbReference type="AlphaFoldDB" id="A0A225WDQ6"/>
<gene>
    <name evidence="1" type="ORF">PHMEG_00010565</name>
</gene>
<evidence type="ECO:0000313" key="2">
    <source>
        <dbReference type="Proteomes" id="UP000198211"/>
    </source>
</evidence>
<proteinExistence type="predicted"/>
<dbReference type="OrthoDB" id="2506773at2759"/>
<comment type="caution">
    <text evidence="1">The sequence shown here is derived from an EMBL/GenBank/DDBJ whole genome shotgun (WGS) entry which is preliminary data.</text>
</comment>
<keyword evidence="2" id="KW-1185">Reference proteome</keyword>
<dbReference type="PANTHER" id="PTHR33050">
    <property type="entry name" value="REVERSE TRANSCRIPTASE DOMAIN-CONTAINING PROTEIN"/>
    <property type="match status" value="1"/>
</dbReference>
<protein>
    <recommendedName>
        <fullName evidence="3">Cleavage induced protein</fullName>
    </recommendedName>
</protein>
<dbReference type="InterPro" id="IPR052055">
    <property type="entry name" value="Hepadnavirus_pol/RT"/>
</dbReference>
<organism evidence="1 2">
    <name type="scientific">Phytophthora megakarya</name>
    <dbReference type="NCBI Taxonomy" id="4795"/>
    <lineage>
        <taxon>Eukaryota</taxon>
        <taxon>Sar</taxon>
        <taxon>Stramenopiles</taxon>
        <taxon>Oomycota</taxon>
        <taxon>Peronosporomycetes</taxon>
        <taxon>Peronosporales</taxon>
        <taxon>Peronosporaceae</taxon>
        <taxon>Phytophthora</taxon>
    </lineage>
</organism>
<dbReference type="EMBL" id="NBNE01001063">
    <property type="protein sequence ID" value="OWZ15735.1"/>
    <property type="molecule type" value="Genomic_DNA"/>
</dbReference>
<name>A0A225WDQ6_9STRA</name>
<dbReference type="Proteomes" id="UP000198211">
    <property type="component" value="Unassembled WGS sequence"/>
</dbReference>
<evidence type="ECO:0008006" key="3">
    <source>
        <dbReference type="Google" id="ProtNLM"/>
    </source>
</evidence>
<reference evidence="2" key="1">
    <citation type="submission" date="2017-03" db="EMBL/GenBank/DDBJ databases">
        <title>Phytopthora megakarya and P. palmivora, two closely related causual agents of cacao black pod achieved similar genome size and gene model numbers by different mechanisms.</title>
        <authorList>
            <person name="Ali S."/>
            <person name="Shao J."/>
            <person name="Larry D.J."/>
            <person name="Kronmiller B."/>
            <person name="Shen D."/>
            <person name="Strem M.D."/>
            <person name="Melnick R.L."/>
            <person name="Guiltinan M.J."/>
            <person name="Tyler B.M."/>
            <person name="Meinhardt L.W."/>
            <person name="Bailey B.A."/>
        </authorList>
    </citation>
    <scope>NUCLEOTIDE SEQUENCE [LARGE SCALE GENOMIC DNA]</scope>
    <source>
        <strain evidence="2">zdho120</strain>
    </source>
</reference>
<sequence>MTAFTSSDFGLIDIACGFGWCGTPSFYSVAGSLINYLYQQQRPQRFILPLDSNGFVGNSWCDDHTCLEVTTGTRTAESNGDSAGSTAISEKKFAGWSTEFKALRLMRNSVSETVAAPDDKIAKAQLRIQNLIHADKSTLSAINKLIESLHYVLTCLPPDRAFYQNFRVFATTLPRLHIPRQLPKDVRKDLRWYLAVLAQGKKFNSTPMQHFAQILPPSRNVFMNASDTGVCVLEPQLKQYIFVQFSDAHSIEVQGGHQQGVANLTSECGSTIPVRSLGLKNVQSNIQ</sequence>
<dbReference type="PANTHER" id="PTHR33050:SF7">
    <property type="entry name" value="RIBONUCLEASE H"/>
    <property type="match status" value="1"/>
</dbReference>
<dbReference type="STRING" id="4795.A0A225WDQ6"/>
<evidence type="ECO:0000313" key="1">
    <source>
        <dbReference type="EMBL" id="OWZ15735.1"/>
    </source>
</evidence>